<protein>
    <submittedName>
        <fullName evidence="7">DUF445 family protein</fullName>
    </submittedName>
</protein>
<feature type="transmembrane region" description="Helical" evidence="6">
    <location>
        <begin position="6"/>
        <end position="30"/>
    </location>
</feature>
<dbReference type="PANTHER" id="PTHR35791">
    <property type="entry name" value="UPF0754 MEMBRANE PROTEIN YHEB"/>
    <property type="match status" value="1"/>
</dbReference>
<accession>A0A8J7G9Y8</accession>
<feature type="transmembrane region" description="Helical" evidence="6">
    <location>
        <begin position="357"/>
        <end position="378"/>
    </location>
</feature>
<gene>
    <name evidence="7" type="ORF">IRY55_11480</name>
</gene>
<dbReference type="EMBL" id="JADKPV010000007">
    <property type="protein sequence ID" value="MBF4501978.1"/>
    <property type="molecule type" value="Genomic_DNA"/>
</dbReference>
<name>A0A8J7G9Y8_9BACL</name>
<comment type="similarity">
    <text evidence="2">Belongs to the UPF0754 family.</text>
</comment>
<dbReference type="PANTHER" id="PTHR35791:SF1">
    <property type="entry name" value="UPF0754 MEMBRANE PROTEIN YHEB"/>
    <property type="match status" value="1"/>
</dbReference>
<comment type="caution">
    <text evidence="7">The sequence shown here is derived from an EMBL/GenBank/DDBJ whole genome shotgun (WGS) entry which is preliminary data.</text>
</comment>
<dbReference type="AlphaFoldDB" id="A0A8J7G9Y8"/>
<evidence type="ECO:0000256" key="2">
    <source>
        <dbReference type="ARBA" id="ARBA00008053"/>
    </source>
</evidence>
<keyword evidence="3 6" id="KW-0812">Transmembrane</keyword>
<keyword evidence="8" id="KW-1185">Reference proteome</keyword>
<keyword evidence="4 6" id="KW-1133">Transmembrane helix</keyword>
<evidence type="ECO:0000313" key="8">
    <source>
        <dbReference type="Proteomes" id="UP000622653"/>
    </source>
</evidence>
<reference evidence="7" key="1">
    <citation type="submission" date="2020-11" db="EMBL/GenBank/DDBJ databases">
        <title>Multidrug resistant novel bacterium Savagea serpentis sp. nov., isolated from the scats of a vine snake (Ahaetulla nasuta).</title>
        <authorList>
            <person name="Venkata Ramana V."/>
            <person name="Vikas Patil S."/>
            <person name="Yogita Lugani V."/>
        </authorList>
    </citation>
    <scope>NUCLEOTIDE SEQUENCE</scope>
    <source>
        <strain evidence="7">SN6</strain>
    </source>
</reference>
<dbReference type="Proteomes" id="UP000622653">
    <property type="component" value="Unassembled WGS sequence"/>
</dbReference>
<evidence type="ECO:0000313" key="7">
    <source>
        <dbReference type="EMBL" id="MBF4501978.1"/>
    </source>
</evidence>
<evidence type="ECO:0000256" key="3">
    <source>
        <dbReference type="ARBA" id="ARBA00022692"/>
    </source>
</evidence>
<comment type="subcellular location">
    <subcellularLocation>
        <location evidence="1">Endomembrane system</location>
    </subcellularLocation>
</comment>
<proteinExistence type="inferred from homology"/>
<dbReference type="Pfam" id="PF04286">
    <property type="entry name" value="DUF445"/>
    <property type="match status" value="1"/>
</dbReference>
<evidence type="ECO:0000256" key="1">
    <source>
        <dbReference type="ARBA" id="ARBA00004308"/>
    </source>
</evidence>
<sequence>MNFLWTVLFMAIVGALIGAFTNHIAILMLFRPHEAKYIGSWRLPFTPGLIPKRRAELATQLGRTVNDYLLTPETFKEKLLTQETRQVVSDTIEQQAVRHIFQSEKTLVEWLRLVEGEKFIPIVEQEVTTYASKQLYQFKDYLYGGTIEQVVPAKWLMQFDEKVENVPNWILQRGETFVHSDEGALLFRKLLNNFLESKGTFGNMLQMMVGDSNTVVEKFQKEALKFLSAAETEQLLRGIIAKEWDMLKQKPVQELLQNIDWSQIEKDMNAFILRKMDVQERLNHPLSYYWPTGSTWFKEEVLTKLVDALFKIGEEKLEIGLRALKIDEMVEKQVNDFPIETLEGLVIQIATRELKMITVLGGVLGGVIGIVQGLIVFFTT</sequence>
<keyword evidence="5 6" id="KW-0472">Membrane</keyword>
<organism evidence="7 8">
    <name type="scientific">Savagea serpentis</name>
    <dbReference type="NCBI Taxonomy" id="2785297"/>
    <lineage>
        <taxon>Bacteria</taxon>
        <taxon>Bacillati</taxon>
        <taxon>Bacillota</taxon>
        <taxon>Bacilli</taxon>
        <taxon>Bacillales</taxon>
        <taxon>Caryophanaceae</taxon>
        <taxon>Savagea</taxon>
    </lineage>
</organism>
<evidence type="ECO:0000256" key="6">
    <source>
        <dbReference type="SAM" id="Phobius"/>
    </source>
</evidence>
<dbReference type="InterPro" id="IPR007383">
    <property type="entry name" value="DUF445"/>
</dbReference>
<evidence type="ECO:0000256" key="5">
    <source>
        <dbReference type="ARBA" id="ARBA00023136"/>
    </source>
</evidence>
<evidence type="ECO:0000256" key="4">
    <source>
        <dbReference type="ARBA" id="ARBA00022989"/>
    </source>
</evidence>
<dbReference type="RefSeq" id="WP_194563466.1">
    <property type="nucleotide sequence ID" value="NZ_JADKPV010000007.1"/>
</dbReference>
<dbReference type="GO" id="GO:0012505">
    <property type="term" value="C:endomembrane system"/>
    <property type="evidence" value="ECO:0007669"/>
    <property type="project" value="UniProtKB-SubCell"/>
</dbReference>